<dbReference type="EMBL" id="JAACNH010000003">
    <property type="protein sequence ID" value="KAG8446177.1"/>
    <property type="molecule type" value="Genomic_DNA"/>
</dbReference>
<dbReference type="Proteomes" id="UP000812440">
    <property type="component" value="Chromosome 8_10"/>
</dbReference>
<evidence type="ECO:0000256" key="1">
    <source>
        <dbReference type="SAM" id="Phobius"/>
    </source>
</evidence>
<keyword evidence="1" id="KW-0472">Membrane</keyword>
<evidence type="ECO:0000313" key="3">
    <source>
        <dbReference type="Proteomes" id="UP000812440"/>
    </source>
</evidence>
<feature type="transmembrane region" description="Helical" evidence="1">
    <location>
        <begin position="12"/>
        <end position="33"/>
    </location>
</feature>
<comment type="caution">
    <text evidence="2">The sequence shown here is derived from an EMBL/GenBank/DDBJ whole genome shotgun (WGS) entry which is preliminary data.</text>
</comment>
<accession>A0A8T2JS40</accession>
<gene>
    <name evidence="2" type="ORF">GDO86_013869</name>
</gene>
<protein>
    <submittedName>
        <fullName evidence="2">Uncharacterized protein</fullName>
    </submittedName>
</protein>
<dbReference type="AlphaFoldDB" id="A0A8T2JS40"/>
<name>A0A8T2JS40_9PIPI</name>
<organism evidence="2 3">
    <name type="scientific">Hymenochirus boettgeri</name>
    <name type="common">Congo dwarf clawed frog</name>
    <dbReference type="NCBI Taxonomy" id="247094"/>
    <lineage>
        <taxon>Eukaryota</taxon>
        <taxon>Metazoa</taxon>
        <taxon>Chordata</taxon>
        <taxon>Craniata</taxon>
        <taxon>Vertebrata</taxon>
        <taxon>Euteleostomi</taxon>
        <taxon>Amphibia</taxon>
        <taxon>Batrachia</taxon>
        <taxon>Anura</taxon>
        <taxon>Pipoidea</taxon>
        <taxon>Pipidae</taxon>
        <taxon>Pipinae</taxon>
        <taxon>Hymenochirus</taxon>
    </lineage>
</organism>
<proteinExistence type="predicted"/>
<sequence>MPNHDDQSQSSKIITALGIEHFCMALTVLWYTISRCVWSANNQSPFSVSGECICELSHITDKLQWNMELTMPRLLHVPDTMSSHQHGSLIRGH</sequence>
<keyword evidence="3" id="KW-1185">Reference proteome</keyword>
<keyword evidence="1" id="KW-1133">Transmembrane helix</keyword>
<evidence type="ECO:0000313" key="2">
    <source>
        <dbReference type="EMBL" id="KAG8446177.1"/>
    </source>
</evidence>
<keyword evidence="1" id="KW-0812">Transmembrane</keyword>
<reference evidence="2" key="1">
    <citation type="thesis" date="2020" institute="ProQuest LLC" country="789 East Eisenhower Parkway, Ann Arbor, MI, USA">
        <title>Comparative Genomics and Chromosome Evolution.</title>
        <authorList>
            <person name="Mudd A.B."/>
        </authorList>
    </citation>
    <scope>NUCLEOTIDE SEQUENCE</scope>
    <source>
        <strain evidence="2">Female2</strain>
        <tissue evidence="2">Blood</tissue>
    </source>
</reference>